<protein>
    <submittedName>
        <fullName evidence="1">Uncharacterized protein</fullName>
    </submittedName>
</protein>
<dbReference type="AlphaFoldDB" id="A0A226WQT0"/>
<comment type="caution">
    <text evidence="1">The sequence shown here is derived from an EMBL/GenBank/DDBJ whole genome shotgun (WGS) entry which is preliminary data.</text>
</comment>
<organism evidence="1 2">
    <name type="scientific">Caballeronia sordidicola</name>
    <name type="common">Burkholderia sordidicola</name>
    <dbReference type="NCBI Taxonomy" id="196367"/>
    <lineage>
        <taxon>Bacteria</taxon>
        <taxon>Pseudomonadati</taxon>
        <taxon>Pseudomonadota</taxon>
        <taxon>Betaproteobacteria</taxon>
        <taxon>Burkholderiales</taxon>
        <taxon>Burkholderiaceae</taxon>
        <taxon>Caballeronia</taxon>
    </lineage>
</organism>
<proteinExistence type="predicted"/>
<name>A0A226WQT0_CABSO</name>
<dbReference type="EMBL" id="MTHB01000246">
    <property type="protein sequence ID" value="OXC73551.1"/>
    <property type="molecule type" value="Genomic_DNA"/>
</dbReference>
<evidence type="ECO:0000313" key="1">
    <source>
        <dbReference type="EMBL" id="OXC73551.1"/>
    </source>
</evidence>
<dbReference type="Proteomes" id="UP000214720">
    <property type="component" value="Unassembled WGS sequence"/>
</dbReference>
<reference evidence="2" key="1">
    <citation type="submission" date="2017-01" db="EMBL/GenBank/DDBJ databases">
        <title>Genome Analysis of Deinococcus marmoris KOPRI26562.</title>
        <authorList>
            <person name="Kim J.H."/>
            <person name="Oh H.-M."/>
        </authorList>
    </citation>
    <scope>NUCLEOTIDE SEQUENCE [LARGE SCALE GENOMIC DNA]</scope>
    <source>
        <strain evidence="2">PAMC 26633</strain>
    </source>
</reference>
<gene>
    <name evidence="1" type="ORF">BSU04_35765</name>
</gene>
<evidence type="ECO:0000313" key="2">
    <source>
        <dbReference type="Proteomes" id="UP000214720"/>
    </source>
</evidence>
<sequence length="62" mass="7346">MVEQEIAHLERIVPRWSDERRGSLLGQAYWRKRVIDLARYPELTPTQHATVQRMLECVNTVV</sequence>
<accession>A0A226WQT0</accession>